<dbReference type="PANTHER" id="PTHR43750">
    <property type="entry name" value="UDP-GLUCOSE 6-DEHYDROGENASE TUAD"/>
    <property type="match status" value="1"/>
</dbReference>
<organism evidence="12 13">
    <name type="scientific">Kocuria coralli</name>
    <dbReference type="NCBI Taxonomy" id="1461025"/>
    <lineage>
        <taxon>Bacteria</taxon>
        <taxon>Bacillati</taxon>
        <taxon>Actinomycetota</taxon>
        <taxon>Actinomycetes</taxon>
        <taxon>Micrococcales</taxon>
        <taxon>Micrococcaceae</taxon>
        <taxon>Kocuria</taxon>
    </lineage>
</organism>
<evidence type="ECO:0000313" key="13">
    <source>
        <dbReference type="Proteomes" id="UP000325957"/>
    </source>
</evidence>
<dbReference type="InterPro" id="IPR017476">
    <property type="entry name" value="UDP-Glc/GDP-Man"/>
</dbReference>
<dbReference type="NCBIfam" id="TIGR03026">
    <property type="entry name" value="NDP-sugDHase"/>
    <property type="match status" value="1"/>
</dbReference>
<dbReference type="InterPro" id="IPR014026">
    <property type="entry name" value="UDP-Glc/GDP-Man_DH_dimer"/>
</dbReference>
<dbReference type="PIRSF" id="PIRSF500134">
    <property type="entry name" value="UDPglc_DH_bac"/>
    <property type="match status" value="1"/>
</dbReference>
<evidence type="ECO:0000256" key="6">
    <source>
        <dbReference type="ARBA" id="ARBA00047473"/>
    </source>
</evidence>
<feature type="binding site" evidence="10">
    <location>
        <position position="86"/>
    </location>
    <ligand>
        <name>NAD(+)</name>
        <dbReference type="ChEBI" id="CHEBI:57540"/>
    </ligand>
</feature>
<dbReference type="InterPro" id="IPR028357">
    <property type="entry name" value="UDPglc_DH_bac"/>
</dbReference>
<dbReference type="UniPathway" id="UPA00038">
    <property type="reaction ID" value="UER00491"/>
</dbReference>
<evidence type="ECO:0000256" key="1">
    <source>
        <dbReference type="ARBA" id="ARBA00004701"/>
    </source>
</evidence>
<feature type="binding site" evidence="10">
    <location>
        <position position="122"/>
    </location>
    <ligand>
        <name>NAD(+)</name>
        <dbReference type="ChEBI" id="CHEBI:57540"/>
    </ligand>
</feature>
<feature type="binding site" evidence="9">
    <location>
        <begin position="269"/>
        <end position="273"/>
    </location>
    <ligand>
        <name>substrate</name>
    </ligand>
</feature>
<dbReference type="GO" id="GO:0006065">
    <property type="term" value="P:UDP-glucuronate biosynthetic process"/>
    <property type="evidence" value="ECO:0007669"/>
    <property type="project" value="UniProtKB-UniPathway"/>
</dbReference>
<feature type="binding site" evidence="9">
    <location>
        <position position="224"/>
    </location>
    <ligand>
        <name>substrate</name>
    </ligand>
</feature>
<feature type="binding site" evidence="9">
    <location>
        <position position="277"/>
    </location>
    <ligand>
        <name>substrate</name>
    </ligand>
</feature>
<keyword evidence="5 7" id="KW-0520">NAD</keyword>
<dbReference type="GO" id="GO:0051287">
    <property type="term" value="F:NAD binding"/>
    <property type="evidence" value="ECO:0007669"/>
    <property type="project" value="InterPro"/>
</dbReference>
<evidence type="ECO:0000256" key="2">
    <source>
        <dbReference type="ARBA" id="ARBA00006601"/>
    </source>
</evidence>
<feature type="binding site" evidence="10">
    <location>
        <position position="30"/>
    </location>
    <ligand>
        <name>NAD(+)</name>
        <dbReference type="ChEBI" id="CHEBI:57540"/>
    </ligand>
</feature>
<dbReference type="SUPFAM" id="SSF52413">
    <property type="entry name" value="UDP-glucose/GDP-mannose dehydrogenase C-terminal domain"/>
    <property type="match status" value="1"/>
</dbReference>
<feature type="binding site" evidence="10">
    <location>
        <position position="35"/>
    </location>
    <ligand>
        <name>NAD(+)</name>
        <dbReference type="ChEBI" id="CHEBI:57540"/>
    </ligand>
</feature>
<feature type="binding site" evidence="10">
    <location>
        <position position="350"/>
    </location>
    <ligand>
        <name>NAD(+)</name>
        <dbReference type="ChEBI" id="CHEBI:57540"/>
    </ligand>
</feature>
<evidence type="ECO:0000256" key="9">
    <source>
        <dbReference type="PIRSR" id="PIRSR500134-2"/>
    </source>
</evidence>
<dbReference type="SMART" id="SM00984">
    <property type="entry name" value="UDPG_MGDP_dh_C"/>
    <property type="match status" value="1"/>
</dbReference>
<comment type="similarity">
    <text evidence="2 7">Belongs to the UDP-glucose/GDP-mannose dehydrogenase family.</text>
</comment>
<dbReference type="InterPro" id="IPR036220">
    <property type="entry name" value="UDP-Glc/GDP-Man_DH_C_sf"/>
</dbReference>
<dbReference type="Pfam" id="PF00984">
    <property type="entry name" value="UDPG_MGDP_dh"/>
    <property type="match status" value="1"/>
</dbReference>
<dbReference type="PANTHER" id="PTHR43750:SF3">
    <property type="entry name" value="UDP-GLUCOSE 6-DEHYDROGENASE TUAD"/>
    <property type="match status" value="1"/>
</dbReference>
<evidence type="ECO:0000256" key="10">
    <source>
        <dbReference type="PIRSR" id="PIRSR500134-3"/>
    </source>
</evidence>
<feature type="binding site" evidence="9">
    <location>
        <begin position="153"/>
        <end position="156"/>
    </location>
    <ligand>
        <name>substrate</name>
    </ligand>
</feature>
<evidence type="ECO:0000256" key="5">
    <source>
        <dbReference type="ARBA" id="ARBA00023027"/>
    </source>
</evidence>
<gene>
    <name evidence="12" type="ORF">FCK90_01465</name>
</gene>
<dbReference type="InterPro" id="IPR008927">
    <property type="entry name" value="6-PGluconate_DH-like_C_sf"/>
</dbReference>
<keyword evidence="4 7" id="KW-0560">Oxidoreductase</keyword>
<feature type="binding site" evidence="10">
    <location>
        <position position="156"/>
    </location>
    <ligand>
        <name>NAD(+)</name>
        <dbReference type="ChEBI" id="CHEBI:57540"/>
    </ligand>
</feature>
<dbReference type="SUPFAM" id="SSF51735">
    <property type="entry name" value="NAD(P)-binding Rossmann-fold domains"/>
    <property type="match status" value="1"/>
</dbReference>
<feature type="binding site" evidence="9">
    <location>
        <position position="343"/>
    </location>
    <ligand>
        <name>substrate</name>
    </ligand>
</feature>
<accession>A0A5J5L1E7</accession>
<dbReference type="Pfam" id="PF03721">
    <property type="entry name" value="UDPG_MGDP_dh_N"/>
    <property type="match status" value="1"/>
</dbReference>
<reference evidence="12 13" key="1">
    <citation type="submission" date="2019-05" db="EMBL/GenBank/DDBJ databases">
        <title>Kocuria coralli sp. nov., a novel actinobacterium isolated from coral reef seawater.</title>
        <authorList>
            <person name="Li J."/>
        </authorList>
    </citation>
    <scope>NUCLEOTIDE SEQUENCE [LARGE SCALE GENOMIC DNA]</scope>
    <source>
        <strain evidence="12 13">SCSIO 13007</strain>
    </source>
</reference>
<keyword evidence="13" id="KW-1185">Reference proteome</keyword>
<protein>
    <recommendedName>
        <fullName evidence="3 7">UDP-glucose 6-dehydrogenase</fullName>
        <ecNumber evidence="3 7">1.1.1.22</ecNumber>
    </recommendedName>
</protein>
<feature type="binding site" evidence="10">
    <location>
        <position position="283"/>
    </location>
    <ligand>
        <name>NAD(+)</name>
        <dbReference type="ChEBI" id="CHEBI:57540"/>
    </ligand>
</feature>
<name>A0A5J5L1E7_9MICC</name>
<dbReference type="Pfam" id="PF03720">
    <property type="entry name" value="UDPG_MGDP_dh_C"/>
    <property type="match status" value="1"/>
</dbReference>
<dbReference type="EC" id="1.1.1.22" evidence="3 7"/>
<dbReference type="OrthoDB" id="5193947at2"/>
<sequence length="468" mass="50267">MRITVLGTGYLGATHAAAMAEMGFEVLGVDVDERKLEALAAGELPFHEPGLGGLLKKHVNSGRLRFTSDYAEAGAFGDVHFISVGTPQRPGSYAADMTYVESAVTSISRHLTHDAVLVGKSTVPVGSARGLRALARAAAPEGVDVDLVWNPEFLREGHGVQDTLRPDRMVLGLPGPADRVRQGEDADQESAARLEATMREIYAQQLDAGTPLVVTDYETAELVKVAANSFLATKISFINSLSEMTEAVGGDIRTLADAIGMDERIGRKFLDAGVGFGGGCLPKDLRALRARASELGLDQSVRFLVEIDDVNVRRRDHTVGVVTEMLGGSVMGRQVAVLGAAFKPESDDVRDSPALDIAARLHSIGADVHVYDPQANANAARRYPRVDYVDSLPQAIARAEVVVLLTEWEEFRTMTPQQLAPLVKHKQILDGRNVLDPAEWERAGWAYRALGRKGSTAGVPVGSVSMAR</sequence>
<dbReference type="InterPro" id="IPR014027">
    <property type="entry name" value="UDP-Glc/GDP-Man_DH_C"/>
</dbReference>
<comment type="caution">
    <text evidence="12">The sequence shown here is derived from an EMBL/GenBank/DDBJ whole genome shotgun (WGS) entry which is preliminary data.</text>
</comment>
<evidence type="ECO:0000256" key="4">
    <source>
        <dbReference type="ARBA" id="ARBA00023002"/>
    </source>
</evidence>
<evidence type="ECO:0000256" key="3">
    <source>
        <dbReference type="ARBA" id="ARBA00012954"/>
    </source>
</evidence>
<feature type="active site" description="Nucleophile" evidence="8">
    <location>
        <position position="280"/>
    </location>
</feature>
<comment type="catalytic activity">
    <reaction evidence="6 7">
        <text>UDP-alpha-D-glucose + 2 NAD(+) + H2O = UDP-alpha-D-glucuronate + 2 NADH + 3 H(+)</text>
        <dbReference type="Rhea" id="RHEA:23596"/>
        <dbReference type="ChEBI" id="CHEBI:15377"/>
        <dbReference type="ChEBI" id="CHEBI:15378"/>
        <dbReference type="ChEBI" id="CHEBI:57540"/>
        <dbReference type="ChEBI" id="CHEBI:57945"/>
        <dbReference type="ChEBI" id="CHEBI:58052"/>
        <dbReference type="ChEBI" id="CHEBI:58885"/>
        <dbReference type="EC" id="1.1.1.22"/>
    </reaction>
</comment>
<dbReference type="InterPro" id="IPR001732">
    <property type="entry name" value="UDP-Glc/GDP-Man_DH_N"/>
</dbReference>
<feature type="domain" description="UDP-glucose/GDP-mannose dehydrogenase C-terminal" evidence="11">
    <location>
        <begin position="336"/>
        <end position="437"/>
    </location>
</feature>
<evidence type="ECO:0000259" key="11">
    <source>
        <dbReference type="SMART" id="SM00984"/>
    </source>
</evidence>
<proteinExistence type="inferred from homology"/>
<dbReference type="Gene3D" id="3.40.50.720">
    <property type="entry name" value="NAD(P)-binding Rossmann-like Domain"/>
    <property type="match status" value="2"/>
</dbReference>
<dbReference type="PIRSF" id="PIRSF000124">
    <property type="entry name" value="UDPglc_GDPman_dh"/>
    <property type="match status" value="1"/>
</dbReference>
<dbReference type="InterPro" id="IPR036291">
    <property type="entry name" value="NAD(P)-bd_dom_sf"/>
</dbReference>
<dbReference type="GO" id="GO:0003979">
    <property type="term" value="F:UDP-glucose 6-dehydrogenase activity"/>
    <property type="evidence" value="ECO:0007669"/>
    <property type="project" value="UniProtKB-EC"/>
</dbReference>
<dbReference type="SUPFAM" id="SSF48179">
    <property type="entry name" value="6-phosphogluconate dehydrogenase C-terminal domain-like"/>
    <property type="match status" value="1"/>
</dbReference>
<evidence type="ECO:0000256" key="7">
    <source>
        <dbReference type="PIRNR" id="PIRNR000124"/>
    </source>
</evidence>
<comment type="pathway">
    <text evidence="1">Nucleotide-sugar biosynthesis; UDP-alpha-D-glucuronate biosynthesis; UDP-alpha-D-glucuronate from UDP-alpha-D-glucose: step 1/1.</text>
</comment>
<dbReference type="RefSeq" id="WP_158032508.1">
    <property type="nucleotide sequence ID" value="NZ_ML708610.1"/>
</dbReference>
<dbReference type="GO" id="GO:0000271">
    <property type="term" value="P:polysaccharide biosynthetic process"/>
    <property type="evidence" value="ECO:0007669"/>
    <property type="project" value="InterPro"/>
</dbReference>
<dbReference type="EMBL" id="SZWF01000001">
    <property type="protein sequence ID" value="KAA9395702.1"/>
    <property type="molecule type" value="Genomic_DNA"/>
</dbReference>
<dbReference type="Proteomes" id="UP000325957">
    <property type="component" value="Unassembled WGS sequence"/>
</dbReference>
<dbReference type="AlphaFoldDB" id="A0A5J5L1E7"/>
<evidence type="ECO:0000313" key="12">
    <source>
        <dbReference type="EMBL" id="KAA9395702.1"/>
    </source>
</evidence>
<dbReference type="Gene3D" id="1.20.5.100">
    <property type="entry name" value="Cytochrome c1, transmembrane anchor, C-terminal"/>
    <property type="match status" value="1"/>
</dbReference>
<evidence type="ECO:0000256" key="8">
    <source>
        <dbReference type="PIRSR" id="PIRSR500134-1"/>
    </source>
</evidence>